<evidence type="ECO:0000313" key="1">
    <source>
        <dbReference type="EMBL" id="DAF62952.1"/>
    </source>
</evidence>
<dbReference type="EMBL" id="BK032830">
    <property type="protein sequence ID" value="DAF62952.1"/>
    <property type="molecule type" value="Genomic_DNA"/>
</dbReference>
<reference evidence="1" key="1">
    <citation type="journal article" date="2021" name="Proc. Natl. Acad. Sci. U.S.A.">
        <title>A Catalog of Tens of Thousands of Viruses from Human Metagenomes Reveals Hidden Associations with Chronic Diseases.</title>
        <authorList>
            <person name="Tisza M.J."/>
            <person name="Buck C.B."/>
        </authorList>
    </citation>
    <scope>NUCLEOTIDE SEQUENCE</scope>
    <source>
        <strain evidence="1">Ctu3532</strain>
    </source>
</reference>
<sequence length="161" mass="17919">MERLTKRCNGIVAYVGSERQNDTGDIPCEVSTQGVREILVRLAEYEDTVRAPKEVTALGELFDYALKESKTLTEQLTLLKHIRELAEADKDGRVVVFQKQGSTVYYIGGAFESHVIAGVLIDSGLERLKATVMPAARDYLVEVPVSSLFTSREEAKRRLKG</sequence>
<proteinExistence type="predicted"/>
<organism evidence="1">
    <name type="scientific">Caudovirales sp. ctu3532</name>
    <dbReference type="NCBI Taxonomy" id="2827639"/>
    <lineage>
        <taxon>Viruses</taxon>
        <taxon>Duplodnaviria</taxon>
        <taxon>Heunggongvirae</taxon>
        <taxon>Uroviricota</taxon>
        <taxon>Caudoviricetes</taxon>
    </lineage>
</organism>
<accession>A0A8S5TII9</accession>
<protein>
    <submittedName>
        <fullName evidence="1">Uncharacterized protein</fullName>
    </submittedName>
</protein>
<name>A0A8S5TII9_9CAUD</name>